<feature type="domain" description="SBNO alpha/beta" evidence="8">
    <location>
        <begin position="1272"/>
        <end position="1390"/>
    </location>
</feature>
<feature type="compositionally biased region" description="Acidic residues" evidence="5">
    <location>
        <begin position="849"/>
        <end position="866"/>
    </location>
</feature>
<dbReference type="GO" id="GO:0009967">
    <property type="term" value="P:positive regulation of signal transduction"/>
    <property type="evidence" value="ECO:0007669"/>
    <property type="project" value="UniProtKB-ARBA"/>
</dbReference>
<evidence type="ECO:0000256" key="3">
    <source>
        <dbReference type="ARBA" id="ARBA00023054"/>
    </source>
</evidence>
<dbReference type="eggNOG" id="KOG1513">
    <property type="taxonomic scope" value="Eukaryota"/>
</dbReference>
<dbReference type="Pfam" id="PF25373">
    <property type="entry name" value="SBNO"/>
    <property type="match status" value="1"/>
</dbReference>
<dbReference type="GO" id="GO:0031490">
    <property type="term" value="F:chromatin DNA binding"/>
    <property type="evidence" value="ECO:0007669"/>
    <property type="project" value="TreeGrafter"/>
</dbReference>
<evidence type="ECO:0000256" key="2">
    <source>
        <dbReference type="ARBA" id="ARBA00006992"/>
    </source>
</evidence>
<reference evidence="9" key="2">
    <citation type="submission" date="2015-06" db="UniProtKB">
        <authorList>
            <consortium name="EnsemblMetazoa"/>
        </authorList>
    </citation>
    <scope>IDENTIFICATION</scope>
</reference>
<dbReference type="FunFam" id="3.40.50.300:FF:000282">
    <property type="entry name" value="Strawberry notch homolog 1 (Drosophila)"/>
    <property type="match status" value="1"/>
</dbReference>
<dbReference type="PANTHER" id="PTHR12706:SF30">
    <property type="entry name" value="PROTEIN STRAWBERRY NOTCH-RELATED"/>
    <property type="match status" value="1"/>
</dbReference>
<dbReference type="InterPro" id="IPR057332">
    <property type="entry name" value="SBNO_a/b_dom"/>
</dbReference>
<comment type="similarity">
    <text evidence="2">Belongs to the SBNO family.</text>
</comment>
<dbReference type="Pfam" id="PF13872">
    <property type="entry name" value="AAA_34"/>
    <property type="match status" value="1"/>
</dbReference>
<evidence type="ECO:0000256" key="4">
    <source>
        <dbReference type="ARBA" id="ARBA00023242"/>
    </source>
</evidence>
<evidence type="ECO:0000256" key="1">
    <source>
        <dbReference type="ARBA" id="ARBA00004123"/>
    </source>
</evidence>
<keyword evidence="4" id="KW-0539">Nucleus</keyword>
<feature type="compositionally biased region" description="Acidic residues" evidence="5">
    <location>
        <begin position="873"/>
        <end position="883"/>
    </location>
</feature>
<name>T1KFC2_TETUR</name>
<comment type="subcellular location">
    <subcellularLocation>
        <location evidence="1">Nucleus</location>
    </subcellularLocation>
</comment>
<evidence type="ECO:0008006" key="11">
    <source>
        <dbReference type="Google" id="ProtNLM"/>
    </source>
</evidence>
<dbReference type="EMBL" id="CAEY01000035">
    <property type="status" value="NOT_ANNOTATED_CDS"/>
    <property type="molecule type" value="Genomic_DNA"/>
</dbReference>
<dbReference type="Gene3D" id="3.40.50.300">
    <property type="entry name" value="P-loop containing nucleotide triphosphate hydrolases"/>
    <property type="match status" value="2"/>
</dbReference>
<evidence type="ECO:0000313" key="10">
    <source>
        <dbReference type="Proteomes" id="UP000015104"/>
    </source>
</evidence>
<dbReference type="Proteomes" id="UP000015104">
    <property type="component" value="Unassembled WGS sequence"/>
</dbReference>
<sequence length="1453" mass="162787">MLLARFEALKDRSSTRSISVISAPNTRCNSEYQEKQSKKFALAGNRTRAARVAGEHSTTEPPTRNIINIRRWWFSGRMLACHAGGPGSIPVQNKANKQLFNTASNLQSTMSSKDLLSAALDECGLDLDTVQTTSSQDNLNVLHQTNEQSSTIKGPLTLSNGATIKTGNYIVYNRLTNSLVQVKDGKTVGVIPNTLIQKNGSVNASLLVKPKTNIEFRKVTPVSSFELKKSVNGNTFEIRKITPGNSLLNNVVRIQAPQAQQVQQVQQIQQIQQTVQSLQSNHVIRPQSQPIVNSKPVITVKPIQTKQVFNPRPQTSVSTPVTRLQQPPQLLDIPEEEAEEEIFQADTYADYMPSKLKVGLKHPDSVVETSSLSSVRPPDVYYRLAIPEDVVDEGKLSALQLEAIVYACQQHEVTLPDGSRAGFLIGDGAGVGKGRTVAGIIYENYLLGRKKAIWLSVSNDLKYDAERDLRDIGAKKIQVHPLNKFKYGKITSKENGGIKKGVIFATYSSLISESHTSNQKYRTRLKQLLHWCGDDFDGVIIFDECHKAKNLCPSAGTSKATKTGLTVLELQRRLPKARIVYASATGATEPRDMAYMTRLGLWGTGTSFPEFNDFITTVEKRGVGAMELVAIDMKLRGMYIARQLSFAGVHFRIEEIPLSKKFIRLYNQCVDLWVDARLKFEKALELMEGESNIKKAVWAQFWASHQRFFKYLCIASKVKYAVNLSREALKDEKSVVIGLQSTGEAKTLEQLEENGGELNDFVSTAKAVFQSLIDKHFPAPNRKKTLRLLGLDSSSFLEDLGIKIQQKGDRQVLISEPVKPMKNNKKPKGNRAKRKKKMDLGGFGLSDCDTSDSDNEDTSDSDDDDFLQVKSDDDSDDFSDVEPWDLYQQNKLKEGGLKRKKEKTNNDKKPKKKLKISNKFEELKAEFMSEQAGQVCEEMRDELLNNLEILGEMLPPNTLDQLIEDLGGCDNVAEMTGRKGRVISSEDGSVQYESRTEHDVPLEILNLTEKQRFMDGEKRIAIISEAASSGISLHSDRRAKNRARRVHITIELPWSADRAIQQFGRTHRSNQVNAPEYVFLISDLAGEQRFASIVAKRLESLGALTHGDRRATESRDLSKYNIDNKYGRQALEQTMKSVVGLATPLVPPPASYSSPDFFADCRKGLIGVGMVVYDSATRVYSLDKDYQVIAKFLNRILGLPVELQNALFQYFSDTLDAVVKQAKRLGRYDLGIMDLTSEIGKVDRIEHRTFIRKHSTGVAKIELHVVKVERGMSWEEAHSLVRHCKTPEEGFYLTHSEHMVRKGILLAVSDTSTRMFSKQIFRIYKPNIGLQTKTETLSSLKERGSKITIEEAEKLWTDIFESAEKTCGHALWYGNCRRISAKLTCDVGLRQRMYHILSGSVLTIWSTIEKAVPHVQSRLQIIRLKTKDGLRVIGTLIPPTHVDALLDVLSPDE</sequence>
<dbReference type="InterPro" id="IPR039187">
    <property type="entry name" value="SNO_AAA"/>
</dbReference>
<evidence type="ECO:0000259" key="8">
    <source>
        <dbReference type="Pfam" id="PF25373"/>
    </source>
</evidence>
<evidence type="ECO:0000256" key="5">
    <source>
        <dbReference type="SAM" id="MobiDB-lite"/>
    </source>
</evidence>
<dbReference type="Pfam" id="PF13871">
    <property type="entry name" value="Helicase_C_4"/>
    <property type="match status" value="1"/>
</dbReference>
<feature type="compositionally biased region" description="Basic residues" evidence="5">
    <location>
        <begin position="822"/>
        <end position="837"/>
    </location>
</feature>
<protein>
    <recommendedName>
        <fullName evidence="11">Strawberry notch</fullName>
    </recommendedName>
</protein>
<keyword evidence="3" id="KW-0175">Coiled coil</keyword>
<keyword evidence="10" id="KW-1185">Reference proteome</keyword>
<dbReference type="STRING" id="32264.T1KFC2"/>
<dbReference type="GO" id="GO:0006355">
    <property type="term" value="P:regulation of DNA-templated transcription"/>
    <property type="evidence" value="ECO:0007669"/>
    <property type="project" value="InterPro"/>
</dbReference>
<accession>T1KFC2</accession>
<feature type="compositionally biased region" description="Basic and acidic residues" evidence="5">
    <location>
        <begin position="891"/>
        <end position="908"/>
    </location>
</feature>
<dbReference type="InterPro" id="IPR026741">
    <property type="entry name" value="SNO"/>
</dbReference>
<dbReference type="EnsemblMetazoa" id="tetur10g02600.1">
    <property type="protein sequence ID" value="tetur10g02600.1"/>
    <property type="gene ID" value="tetur10g02600"/>
</dbReference>
<evidence type="ECO:0000313" key="9">
    <source>
        <dbReference type="EnsemblMetazoa" id="tetur10g02600.1"/>
    </source>
</evidence>
<dbReference type="InterPro" id="IPR026937">
    <property type="entry name" value="SBNO_Helicase_C_dom"/>
</dbReference>
<dbReference type="SUPFAM" id="SSF52540">
    <property type="entry name" value="P-loop containing nucleoside triphosphate hydrolases"/>
    <property type="match status" value="2"/>
</dbReference>
<dbReference type="InterPro" id="IPR027417">
    <property type="entry name" value="P-loop_NTPase"/>
</dbReference>
<organism evidence="9 10">
    <name type="scientific">Tetranychus urticae</name>
    <name type="common">Two-spotted spider mite</name>
    <dbReference type="NCBI Taxonomy" id="32264"/>
    <lineage>
        <taxon>Eukaryota</taxon>
        <taxon>Metazoa</taxon>
        <taxon>Ecdysozoa</taxon>
        <taxon>Arthropoda</taxon>
        <taxon>Chelicerata</taxon>
        <taxon>Arachnida</taxon>
        <taxon>Acari</taxon>
        <taxon>Acariformes</taxon>
        <taxon>Trombidiformes</taxon>
        <taxon>Prostigmata</taxon>
        <taxon>Eleutherengona</taxon>
        <taxon>Raphignathae</taxon>
        <taxon>Tetranychoidea</taxon>
        <taxon>Tetranychidae</taxon>
        <taxon>Tetranychus</taxon>
    </lineage>
</organism>
<evidence type="ECO:0000259" key="7">
    <source>
        <dbReference type="Pfam" id="PF13872"/>
    </source>
</evidence>
<dbReference type="HOGENOM" id="CLU_000212_2_2_1"/>
<feature type="domain" description="Strawberry notch helicase C" evidence="6">
    <location>
        <begin position="957"/>
        <end position="1234"/>
    </location>
</feature>
<feature type="region of interest" description="Disordered" evidence="5">
    <location>
        <begin position="811"/>
        <end position="914"/>
    </location>
</feature>
<proteinExistence type="inferred from homology"/>
<reference evidence="10" key="1">
    <citation type="submission" date="2011-08" db="EMBL/GenBank/DDBJ databases">
        <authorList>
            <person name="Rombauts S."/>
        </authorList>
    </citation>
    <scope>NUCLEOTIDE SEQUENCE</scope>
    <source>
        <strain evidence="10">London</strain>
    </source>
</reference>
<dbReference type="PANTHER" id="PTHR12706">
    <property type="entry name" value="STRAWBERRY NOTCH-RELATED"/>
    <property type="match status" value="1"/>
</dbReference>
<dbReference type="GO" id="GO:0005634">
    <property type="term" value="C:nucleus"/>
    <property type="evidence" value="ECO:0007669"/>
    <property type="project" value="UniProtKB-SubCell"/>
</dbReference>
<evidence type="ECO:0000259" key="6">
    <source>
        <dbReference type="Pfam" id="PF13871"/>
    </source>
</evidence>
<feature type="domain" description="Strawberry notch AAA" evidence="7">
    <location>
        <begin position="361"/>
        <end position="668"/>
    </location>
</feature>
<dbReference type="GO" id="GO:0042393">
    <property type="term" value="F:histone binding"/>
    <property type="evidence" value="ECO:0007669"/>
    <property type="project" value="TreeGrafter"/>
</dbReference>